<evidence type="ECO:0000256" key="4">
    <source>
        <dbReference type="ARBA" id="ARBA00023203"/>
    </source>
</evidence>
<dbReference type="InterPro" id="IPR002108">
    <property type="entry name" value="ADF-H"/>
</dbReference>
<accession>W7I8K7</accession>
<dbReference type="Gene3D" id="3.40.20.10">
    <property type="entry name" value="Severin"/>
    <property type="match status" value="1"/>
</dbReference>
<evidence type="ECO:0000256" key="2">
    <source>
        <dbReference type="ARBA" id="ARBA00006844"/>
    </source>
</evidence>
<dbReference type="GO" id="GO:0016363">
    <property type="term" value="C:nuclear matrix"/>
    <property type="evidence" value="ECO:0007669"/>
    <property type="project" value="UniProtKB-SubCell"/>
</dbReference>
<name>W7I8K7_9PEZI</name>
<keyword evidence="8" id="KW-1185">Reference proteome</keyword>
<gene>
    <name evidence="7" type="ORF">DRE_02176</name>
</gene>
<sequence>MPSRITVNDECIDAFTKLQKKEYKYVIFVLTDVNPASAEYIVDQTGGADAHYIDFTAELLSDDCRFAAINFAYTTDDGEERSKIGFLGWLPGGADETQRTIYLESRPALHSLLPGIEFEVEAYDTEGFEFDAVREKVARK</sequence>
<dbReference type="SMART" id="SM00102">
    <property type="entry name" value="ADF"/>
    <property type="match status" value="1"/>
</dbReference>
<dbReference type="OrthoDB" id="10249245at2759"/>
<evidence type="ECO:0000256" key="5">
    <source>
        <dbReference type="ARBA" id="ARBA00032427"/>
    </source>
</evidence>
<keyword evidence="4" id="KW-0009">Actin-binding</keyword>
<reference evidence="7 8" key="1">
    <citation type="submission" date="2013-05" db="EMBL/GenBank/DDBJ databases">
        <title>Drechslerella stenobrocha genome reveals carnivorous origination and mechanical trapping mechanism of predatory fungi.</title>
        <authorList>
            <person name="Liu X."/>
            <person name="Zhang W."/>
            <person name="Liu K."/>
        </authorList>
    </citation>
    <scope>NUCLEOTIDE SEQUENCE [LARGE SCALE GENOMIC DNA]</scope>
    <source>
        <strain evidence="7 8">248</strain>
    </source>
</reference>
<organism evidence="7 8">
    <name type="scientific">Drechslerella stenobrocha 248</name>
    <dbReference type="NCBI Taxonomy" id="1043628"/>
    <lineage>
        <taxon>Eukaryota</taxon>
        <taxon>Fungi</taxon>
        <taxon>Dikarya</taxon>
        <taxon>Ascomycota</taxon>
        <taxon>Pezizomycotina</taxon>
        <taxon>Orbiliomycetes</taxon>
        <taxon>Orbiliales</taxon>
        <taxon>Orbiliaceae</taxon>
        <taxon>Drechslerella</taxon>
    </lineage>
</organism>
<evidence type="ECO:0000313" key="7">
    <source>
        <dbReference type="EMBL" id="EWC48407.1"/>
    </source>
</evidence>
<dbReference type="GO" id="GO:0030042">
    <property type="term" value="P:actin filament depolymerization"/>
    <property type="evidence" value="ECO:0007669"/>
    <property type="project" value="InterPro"/>
</dbReference>
<dbReference type="Pfam" id="PF00241">
    <property type="entry name" value="Cofilin_ADF"/>
    <property type="match status" value="1"/>
</dbReference>
<dbReference type="AlphaFoldDB" id="W7I8K7"/>
<comment type="subcellular location">
    <subcellularLocation>
        <location evidence="1">Nucleus matrix</location>
    </subcellularLocation>
</comment>
<dbReference type="CDD" id="cd11286">
    <property type="entry name" value="ADF_cofilin_like"/>
    <property type="match status" value="1"/>
</dbReference>
<dbReference type="PROSITE" id="PS51263">
    <property type="entry name" value="ADF_H"/>
    <property type="match status" value="1"/>
</dbReference>
<dbReference type="GO" id="GO:0015629">
    <property type="term" value="C:actin cytoskeleton"/>
    <property type="evidence" value="ECO:0007669"/>
    <property type="project" value="InterPro"/>
</dbReference>
<evidence type="ECO:0000256" key="1">
    <source>
        <dbReference type="ARBA" id="ARBA00004109"/>
    </source>
</evidence>
<comment type="similarity">
    <text evidence="2">Belongs to the actin-binding proteins ADF family.</text>
</comment>
<dbReference type="HOGENOM" id="CLU_094004_2_2_1"/>
<dbReference type="InterPro" id="IPR029006">
    <property type="entry name" value="ADF-H/Gelsolin-like_dom_sf"/>
</dbReference>
<dbReference type="PANTHER" id="PTHR11913">
    <property type="entry name" value="COFILIN-RELATED"/>
    <property type="match status" value="1"/>
</dbReference>
<dbReference type="GO" id="GO:0003779">
    <property type="term" value="F:actin binding"/>
    <property type="evidence" value="ECO:0007669"/>
    <property type="project" value="UniProtKB-KW"/>
</dbReference>
<dbReference type="EMBL" id="KI966390">
    <property type="protein sequence ID" value="EWC48407.1"/>
    <property type="molecule type" value="Genomic_DNA"/>
</dbReference>
<dbReference type="Proteomes" id="UP000024837">
    <property type="component" value="Unassembled WGS sequence"/>
</dbReference>
<dbReference type="InterPro" id="IPR017904">
    <property type="entry name" value="ADF/Cofilin"/>
</dbReference>
<evidence type="ECO:0000313" key="8">
    <source>
        <dbReference type="Proteomes" id="UP000024837"/>
    </source>
</evidence>
<evidence type="ECO:0000256" key="3">
    <source>
        <dbReference type="ARBA" id="ARBA00015630"/>
    </source>
</evidence>
<proteinExistence type="inferred from homology"/>
<feature type="domain" description="ADF-H" evidence="6">
    <location>
        <begin position="3"/>
        <end position="138"/>
    </location>
</feature>
<evidence type="ECO:0000259" key="6">
    <source>
        <dbReference type="PROSITE" id="PS51263"/>
    </source>
</evidence>
<dbReference type="SUPFAM" id="SSF55753">
    <property type="entry name" value="Actin depolymerizing proteins"/>
    <property type="match status" value="1"/>
</dbReference>
<protein>
    <recommendedName>
        <fullName evidence="3">Cofilin</fullName>
    </recommendedName>
    <alternativeName>
        <fullName evidence="5">Actin-depolymerizing factor 1</fullName>
    </alternativeName>
</protein>